<evidence type="ECO:0000256" key="7">
    <source>
        <dbReference type="ARBA" id="ARBA00022553"/>
    </source>
</evidence>
<dbReference type="SMART" id="SM00387">
    <property type="entry name" value="HATPase_c"/>
    <property type="match status" value="1"/>
</dbReference>
<dbReference type="Pfam" id="PF11808">
    <property type="entry name" value="PhoR"/>
    <property type="match status" value="1"/>
</dbReference>
<dbReference type="GO" id="GO:0016036">
    <property type="term" value="P:cellular response to phosphate starvation"/>
    <property type="evidence" value="ECO:0007669"/>
    <property type="project" value="TreeGrafter"/>
</dbReference>
<dbReference type="STRING" id="396588.Tgr7_2471"/>
<keyword evidence="5" id="KW-0813">Transport</keyword>
<dbReference type="GO" id="GO:0000155">
    <property type="term" value="F:phosphorelay sensor kinase activity"/>
    <property type="evidence" value="ECO:0007669"/>
    <property type="project" value="InterPro"/>
</dbReference>
<dbReference type="CDD" id="cd00082">
    <property type="entry name" value="HisKA"/>
    <property type="match status" value="1"/>
</dbReference>
<keyword evidence="6" id="KW-1003">Cell membrane</keyword>
<evidence type="ECO:0000256" key="15">
    <source>
        <dbReference type="ARBA" id="ARBA00023012"/>
    </source>
</evidence>
<name>B8GLJ4_THISH</name>
<evidence type="ECO:0000256" key="6">
    <source>
        <dbReference type="ARBA" id="ARBA00022475"/>
    </source>
</evidence>
<dbReference type="Pfam" id="PF02518">
    <property type="entry name" value="HATPase_c"/>
    <property type="match status" value="1"/>
</dbReference>
<dbReference type="InterPro" id="IPR000014">
    <property type="entry name" value="PAS"/>
</dbReference>
<dbReference type="PRINTS" id="PR00344">
    <property type="entry name" value="BCTRLSENSOR"/>
</dbReference>
<evidence type="ECO:0000313" key="21">
    <source>
        <dbReference type="Proteomes" id="UP000002383"/>
    </source>
</evidence>
<evidence type="ECO:0000256" key="16">
    <source>
        <dbReference type="ARBA" id="ARBA00023136"/>
    </source>
</evidence>
<dbReference type="Pfam" id="PF00512">
    <property type="entry name" value="HisKA"/>
    <property type="match status" value="1"/>
</dbReference>
<sequence length="446" mass="50396">MSTPWSVEVWRLAGFVLAGLLVDWLFGLWPWGTLLVLAAYIGWQFRQLYRFITWIRYGKRDEPPEASGVWGDLVSEHYRLYQRNRRRKKKIAKLLNRFNETSAAMPDATVILGPRLEIEWFNDAAVRLLELKSPDDVGRRITNLLRHPAFLGYLEKGDFTEPVEFPAGPDTDRQLSARMVPYGNRQFLLSVRDVTRIHRLEQMRRDFVANVSHELRTPLTVIAGYLEALAEDAQDDPALLRTYRSMEGQATRMRQIIEDLLTLSRLEAAETRPGDGEPVSVPAMLASLVEDARILASEARLDINLESDTGLWLNGVEQELQSAFSNLVSNAVRYTPAGGSISVRWYEDRNGAHFEVQDTGIGIAAHHIPRITERFYRVESDRSRATGGTGLGLAIVKHVLQHHDARLRVESRLGEGSRFICDFPAERIIRRANPATALAAGAETAS</sequence>
<evidence type="ECO:0000259" key="19">
    <source>
        <dbReference type="PROSITE" id="PS50109"/>
    </source>
</evidence>
<dbReference type="CDD" id="cd00130">
    <property type="entry name" value="PAS"/>
    <property type="match status" value="1"/>
</dbReference>
<evidence type="ECO:0000256" key="5">
    <source>
        <dbReference type="ARBA" id="ARBA00022448"/>
    </source>
</evidence>
<dbReference type="EMBL" id="CP001339">
    <property type="protein sequence ID" value="ACL73549.1"/>
    <property type="molecule type" value="Genomic_DNA"/>
</dbReference>
<dbReference type="HOGENOM" id="CLU_000445_89_2_6"/>
<dbReference type="InterPro" id="IPR014310">
    <property type="entry name" value="Sig_transdc_His_kinase_PhoR"/>
</dbReference>
<dbReference type="EC" id="2.7.13.3" evidence="3"/>
<evidence type="ECO:0000256" key="14">
    <source>
        <dbReference type="ARBA" id="ARBA00022989"/>
    </source>
</evidence>
<dbReference type="eggNOG" id="COG5002">
    <property type="taxonomic scope" value="Bacteria"/>
</dbReference>
<dbReference type="PANTHER" id="PTHR45453">
    <property type="entry name" value="PHOSPHATE REGULON SENSOR PROTEIN PHOR"/>
    <property type="match status" value="1"/>
</dbReference>
<dbReference type="PANTHER" id="PTHR45453:SF1">
    <property type="entry name" value="PHOSPHATE REGULON SENSOR PROTEIN PHOR"/>
    <property type="match status" value="1"/>
</dbReference>
<keyword evidence="12 20" id="KW-0418">Kinase</keyword>
<evidence type="ECO:0000256" key="11">
    <source>
        <dbReference type="ARBA" id="ARBA00022741"/>
    </source>
</evidence>
<comment type="subcellular location">
    <subcellularLocation>
        <location evidence="2">Cell membrane</location>
    </subcellularLocation>
</comment>
<dbReference type="SMART" id="SM00388">
    <property type="entry name" value="HisKA"/>
    <property type="match status" value="1"/>
</dbReference>
<accession>B8GLJ4</accession>
<dbReference type="InterPro" id="IPR005467">
    <property type="entry name" value="His_kinase_dom"/>
</dbReference>
<evidence type="ECO:0000256" key="1">
    <source>
        <dbReference type="ARBA" id="ARBA00000085"/>
    </source>
</evidence>
<evidence type="ECO:0000256" key="10">
    <source>
        <dbReference type="ARBA" id="ARBA00022692"/>
    </source>
</evidence>
<protein>
    <recommendedName>
        <fullName evidence="4">Phosphate regulon sensor protein PhoR</fullName>
        <ecNumber evidence="3">2.7.13.3</ecNumber>
    </recommendedName>
</protein>
<dbReference type="Proteomes" id="UP000002383">
    <property type="component" value="Chromosome"/>
</dbReference>
<dbReference type="GO" id="GO:0004721">
    <property type="term" value="F:phosphoprotein phosphatase activity"/>
    <property type="evidence" value="ECO:0007669"/>
    <property type="project" value="InterPro"/>
</dbReference>
<keyword evidence="14 18" id="KW-1133">Transmembrane helix</keyword>
<dbReference type="InterPro" id="IPR036890">
    <property type="entry name" value="HATPase_C_sf"/>
</dbReference>
<evidence type="ECO:0000256" key="3">
    <source>
        <dbReference type="ARBA" id="ARBA00012438"/>
    </source>
</evidence>
<evidence type="ECO:0000256" key="9">
    <source>
        <dbReference type="ARBA" id="ARBA00022679"/>
    </source>
</evidence>
<keyword evidence="8" id="KW-0592">Phosphate transport</keyword>
<keyword evidence="7" id="KW-0597">Phosphoprotein</keyword>
<evidence type="ECO:0000256" key="13">
    <source>
        <dbReference type="ARBA" id="ARBA00022840"/>
    </source>
</evidence>
<gene>
    <name evidence="20" type="ordered locus">Tgr7_2471</name>
</gene>
<dbReference type="Gene3D" id="1.10.287.130">
    <property type="match status" value="1"/>
</dbReference>
<dbReference type="PROSITE" id="PS50109">
    <property type="entry name" value="HIS_KIN"/>
    <property type="match status" value="1"/>
</dbReference>
<proteinExistence type="predicted"/>
<keyword evidence="13" id="KW-0067">ATP-binding</keyword>
<evidence type="ECO:0000256" key="18">
    <source>
        <dbReference type="SAM" id="Phobius"/>
    </source>
</evidence>
<keyword evidence="11" id="KW-0547">Nucleotide-binding</keyword>
<dbReference type="InterPro" id="IPR003594">
    <property type="entry name" value="HATPase_dom"/>
</dbReference>
<evidence type="ECO:0000256" key="17">
    <source>
        <dbReference type="ARBA" id="ARBA00025207"/>
    </source>
</evidence>
<keyword evidence="9 20" id="KW-0808">Transferase</keyword>
<keyword evidence="10 18" id="KW-0812">Transmembrane</keyword>
<keyword evidence="15" id="KW-0902">Two-component regulatory system</keyword>
<keyword evidence="16 18" id="KW-0472">Membrane</keyword>
<dbReference type="SUPFAM" id="SSF47384">
    <property type="entry name" value="Homodimeric domain of signal transducing histidine kinase"/>
    <property type="match status" value="1"/>
</dbReference>
<dbReference type="FunFam" id="1.10.287.130:FF:000008">
    <property type="entry name" value="Two-component sensor histidine kinase"/>
    <property type="match status" value="1"/>
</dbReference>
<comment type="catalytic activity">
    <reaction evidence="1">
        <text>ATP + protein L-histidine = ADP + protein N-phospho-L-histidine.</text>
        <dbReference type="EC" id="2.7.13.3"/>
    </reaction>
</comment>
<keyword evidence="21" id="KW-1185">Reference proteome</keyword>
<dbReference type="FunFam" id="3.30.565.10:FF:000032">
    <property type="entry name" value="Phosphate regulon sensor histidine kinase PhoR"/>
    <property type="match status" value="1"/>
</dbReference>
<dbReference type="Gene3D" id="3.30.565.10">
    <property type="entry name" value="Histidine kinase-like ATPase, C-terminal domain"/>
    <property type="match status" value="1"/>
</dbReference>
<feature type="transmembrane region" description="Helical" evidence="18">
    <location>
        <begin position="12"/>
        <end position="41"/>
    </location>
</feature>
<dbReference type="GO" id="GO:0006817">
    <property type="term" value="P:phosphate ion transport"/>
    <property type="evidence" value="ECO:0007669"/>
    <property type="project" value="UniProtKB-KW"/>
</dbReference>
<evidence type="ECO:0000256" key="8">
    <source>
        <dbReference type="ARBA" id="ARBA00022592"/>
    </source>
</evidence>
<dbReference type="InterPro" id="IPR004358">
    <property type="entry name" value="Sig_transdc_His_kin-like_C"/>
</dbReference>
<dbReference type="RefSeq" id="WP_012639024.1">
    <property type="nucleotide sequence ID" value="NC_011901.1"/>
</dbReference>
<evidence type="ECO:0000256" key="12">
    <source>
        <dbReference type="ARBA" id="ARBA00022777"/>
    </source>
</evidence>
<dbReference type="SUPFAM" id="SSF55874">
    <property type="entry name" value="ATPase domain of HSP90 chaperone/DNA topoisomerase II/histidine kinase"/>
    <property type="match status" value="1"/>
</dbReference>
<dbReference type="InterPro" id="IPR021766">
    <property type="entry name" value="PhoR_N"/>
</dbReference>
<evidence type="ECO:0000256" key="2">
    <source>
        <dbReference type="ARBA" id="ARBA00004236"/>
    </source>
</evidence>
<dbReference type="Gene3D" id="3.30.450.20">
    <property type="entry name" value="PAS domain"/>
    <property type="match status" value="1"/>
</dbReference>
<evidence type="ECO:0000313" key="20">
    <source>
        <dbReference type="EMBL" id="ACL73549.1"/>
    </source>
</evidence>
<dbReference type="InterPro" id="IPR003661">
    <property type="entry name" value="HisK_dim/P_dom"/>
</dbReference>
<organism evidence="20 21">
    <name type="scientific">Thioalkalivibrio sulfidiphilus (strain HL-EbGR7)</name>
    <dbReference type="NCBI Taxonomy" id="396588"/>
    <lineage>
        <taxon>Bacteria</taxon>
        <taxon>Pseudomonadati</taxon>
        <taxon>Pseudomonadota</taxon>
        <taxon>Gammaproteobacteria</taxon>
        <taxon>Chromatiales</taxon>
        <taxon>Ectothiorhodospiraceae</taxon>
        <taxon>Thioalkalivibrio</taxon>
    </lineage>
</organism>
<dbReference type="NCBIfam" id="NF008235">
    <property type="entry name" value="PRK11006.1"/>
    <property type="match status" value="1"/>
</dbReference>
<dbReference type="InterPro" id="IPR050351">
    <property type="entry name" value="BphY/WalK/GraS-like"/>
</dbReference>
<dbReference type="NCBIfam" id="TIGR02966">
    <property type="entry name" value="phoR_proteo"/>
    <property type="match status" value="1"/>
</dbReference>
<comment type="function">
    <text evidence="17">Member of the two-component regulatory system PhoR/PhoB involved in the phosphate regulon genes expression. PhoR may function as a membrane-associated protein kinase that phosphorylates PhoB in response to environmental signals.</text>
</comment>
<dbReference type="GO" id="GO:0005524">
    <property type="term" value="F:ATP binding"/>
    <property type="evidence" value="ECO:0007669"/>
    <property type="project" value="UniProtKB-KW"/>
</dbReference>
<dbReference type="InterPro" id="IPR036097">
    <property type="entry name" value="HisK_dim/P_sf"/>
</dbReference>
<dbReference type="InterPro" id="IPR035965">
    <property type="entry name" value="PAS-like_dom_sf"/>
</dbReference>
<feature type="domain" description="Histidine kinase" evidence="19">
    <location>
        <begin position="210"/>
        <end position="427"/>
    </location>
</feature>
<evidence type="ECO:0000256" key="4">
    <source>
        <dbReference type="ARBA" id="ARBA00019665"/>
    </source>
</evidence>
<dbReference type="AlphaFoldDB" id="B8GLJ4"/>
<dbReference type="KEGG" id="tgr:Tgr7_2471"/>
<dbReference type="SUPFAM" id="SSF55785">
    <property type="entry name" value="PYP-like sensor domain (PAS domain)"/>
    <property type="match status" value="1"/>
</dbReference>
<reference evidence="20 21" key="1">
    <citation type="journal article" date="2011" name="Stand. Genomic Sci.">
        <title>Complete genome sequence of 'Thioalkalivibrio sulfidophilus' HL-EbGr7.</title>
        <authorList>
            <person name="Muyzer G."/>
            <person name="Sorokin D.Y."/>
            <person name="Mavromatis K."/>
            <person name="Lapidus A."/>
            <person name="Clum A."/>
            <person name="Ivanova N."/>
            <person name="Pati A."/>
            <person name="d'Haeseleer P."/>
            <person name="Woyke T."/>
            <person name="Kyrpides N.C."/>
        </authorList>
    </citation>
    <scope>NUCLEOTIDE SEQUENCE [LARGE SCALE GENOMIC DNA]</scope>
    <source>
        <strain evidence="20 21">HL-EbGR7</strain>
    </source>
</reference>
<dbReference type="GO" id="GO:0005886">
    <property type="term" value="C:plasma membrane"/>
    <property type="evidence" value="ECO:0007669"/>
    <property type="project" value="UniProtKB-SubCell"/>
</dbReference>